<evidence type="ECO:0000256" key="4">
    <source>
        <dbReference type="ARBA" id="ARBA00023136"/>
    </source>
</evidence>
<accession>A0A2M9R469</accession>
<evidence type="ECO:0000313" key="7">
    <source>
        <dbReference type="EMBL" id="PJR03661.1"/>
    </source>
</evidence>
<dbReference type="Pfam" id="PF04932">
    <property type="entry name" value="Wzy_C"/>
    <property type="match status" value="1"/>
</dbReference>
<dbReference type="OrthoDB" id="1421645at2"/>
<protein>
    <recommendedName>
        <fullName evidence="6">O-antigen ligase-related domain-containing protein</fullName>
    </recommendedName>
</protein>
<name>A0A2M9R469_9FLAO</name>
<feature type="transmembrane region" description="Helical" evidence="5">
    <location>
        <begin position="243"/>
        <end position="259"/>
    </location>
</feature>
<feature type="transmembrane region" description="Helical" evidence="5">
    <location>
        <begin position="7"/>
        <end position="31"/>
    </location>
</feature>
<keyword evidence="2 5" id="KW-0812">Transmembrane</keyword>
<feature type="transmembrane region" description="Helical" evidence="5">
    <location>
        <begin position="381"/>
        <end position="405"/>
    </location>
</feature>
<feature type="domain" description="O-antigen ligase-related" evidence="6">
    <location>
        <begin position="230"/>
        <end position="393"/>
    </location>
</feature>
<dbReference type="InterPro" id="IPR051533">
    <property type="entry name" value="WaaL-like"/>
</dbReference>
<keyword evidence="3 5" id="KW-1133">Transmembrane helix</keyword>
<sequence length="468" mass="53945">MITLKQIYTLLFLLGIFFIPFNEFDGLSFLGEYKDEAASYFFLLGFGVAITENVLAKKIYFPYKNPLIVILILFILWTFLSTMINYGTVSTSFYKQTSGINRYIRQTISLLISAGCFTFLFWNVIKDLSIVKSIRLIRKVILYSFIFVSVYGFIEIAIVFFGMGFLKPVLSLFEFFPFVNNSLHTGHRVGISSVTYEIPALGNYLIFVTPWMLSYIFTEKKVMRFAPITIILILTFFSDARAALIVISMQLFLFLLVLLHDERFRLQTINILKIGAVAVFAILMIKGNAIINTAEEKLDRINFSKNLTQSISNKSRFGMQYAALEVFKENPVCGVGFGQGAYHMVPHYPYWATANNWEYSYMYKNQQYKSFPPQYNMYTRLLAEAGIVGTILFTILVALPIYYSLLLWTKASFRNKYVGVILLLSFIGFAVNWLQIDFFRQYGFWLCLALLVKALIDFKNKSTTFGTY</sequence>
<proteinExistence type="predicted"/>
<dbReference type="GO" id="GO:0016020">
    <property type="term" value="C:membrane"/>
    <property type="evidence" value="ECO:0007669"/>
    <property type="project" value="UniProtKB-SubCell"/>
</dbReference>
<feature type="transmembrane region" description="Helical" evidence="5">
    <location>
        <begin position="108"/>
        <end position="128"/>
    </location>
</feature>
<feature type="transmembrane region" description="Helical" evidence="5">
    <location>
        <begin position="198"/>
        <end position="217"/>
    </location>
</feature>
<evidence type="ECO:0000256" key="2">
    <source>
        <dbReference type="ARBA" id="ARBA00022692"/>
    </source>
</evidence>
<organism evidence="7 8">
    <name type="scientific">Avrilella dinanensis</name>
    <dbReference type="NCBI Taxonomy" id="2008672"/>
    <lineage>
        <taxon>Bacteria</taxon>
        <taxon>Pseudomonadati</taxon>
        <taxon>Bacteroidota</taxon>
        <taxon>Flavobacteriia</taxon>
        <taxon>Flavobacteriales</taxon>
        <taxon>Flavobacteriaceae</taxon>
        <taxon>Avrilella</taxon>
    </lineage>
</organism>
<comment type="subcellular location">
    <subcellularLocation>
        <location evidence="1">Membrane</location>
        <topology evidence="1">Multi-pass membrane protein</topology>
    </subcellularLocation>
</comment>
<keyword evidence="4 5" id="KW-0472">Membrane</keyword>
<dbReference type="EMBL" id="NIPO01000001">
    <property type="protein sequence ID" value="PJR03661.1"/>
    <property type="molecule type" value="Genomic_DNA"/>
</dbReference>
<dbReference type="AlphaFoldDB" id="A0A2M9R469"/>
<feature type="transmembrane region" description="Helical" evidence="5">
    <location>
        <begin position="271"/>
        <end position="291"/>
    </location>
</feature>
<evidence type="ECO:0000256" key="1">
    <source>
        <dbReference type="ARBA" id="ARBA00004141"/>
    </source>
</evidence>
<gene>
    <name evidence="7" type="ORF">CDL10_03345</name>
</gene>
<keyword evidence="8" id="KW-1185">Reference proteome</keyword>
<evidence type="ECO:0000256" key="3">
    <source>
        <dbReference type="ARBA" id="ARBA00022989"/>
    </source>
</evidence>
<evidence type="ECO:0000259" key="6">
    <source>
        <dbReference type="Pfam" id="PF04932"/>
    </source>
</evidence>
<dbReference type="PANTHER" id="PTHR37422">
    <property type="entry name" value="TEICHURONIC ACID BIOSYNTHESIS PROTEIN TUAE"/>
    <property type="match status" value="1"/>
</dbReference>
<comment type="caution">
    <text evidence="7">The sequence shown here is derived from an EMBL/GenBank/DDBJ whole genome shotgun (WGS) entry which is preliminary data.</text>
</comment>
<evidence type="ECO:0000256" key="5">
    <source>
        <dbReference type="SAM" id="Phobius"/>
    </source>
</evidence>
<dbReference type="PANTHER" id="PTHR37422:SF17">
    <property type="entry name" value="O-ANTIGEN LIGASE"/>
    <property type="match status" value="1"/>
</dbReference>
<dbReference type="Proteomes" id="UP000231960">
    <property type="component" value="Unassembled WGS sequence"/>
</dbReference>
<dbReference type="InterPro" id="IPR007016">
    <property type="entry name" value="O-antigen_ligase-rel_domated"/>
</dbReference>
<feature type="transmembrane region" description="Helical" evidence="5">
    <location>
        <begin position="417"/>
        <end position="436"/>
    </location>
</feature>
<feature type="transmembrane region" description="Helical" evidence="5">
    <location>
        <begin position="37"/>
        <end position="55"/>
    </location>
</feature>
<feature type="transmembrane region" description="Helical" evidence="5">
    <location>
        <begin position="67"/>
        <end position="88"/>
    </location>
</feature>
<dbReference type="RefSeq" id="WP_100677229.1">
    <property type="nucleotide sequence ID" value="NZ_NIPO01000001.1"/>
</dbReference>
<evidence type="ECO:0000313" key="8">
    <source>
        <dbReference type="Proteomes" id="UP000231960"/>
    </source>
</evidence>
<reference evidence="7 8" key="1">
    <citation type="submission" date="2017-06" db="EMBL/GenBank/DDBJ databases">
        <title>Description of Avrilella dinanensis gen. nov. sp. nov.</title>
        <authorList>
            <person name="Leyer C."/>
            <person name="Sassi M."/>
            <person name="Minet J."/>
            <person name="Kayal S."/>
            <person name="Cattoir V."/>
        </authorList>
    </citation>
    <scope>NUCLEOTIDE SEQUENCE [LARGE SCALE GENOMIC DNA]</scope>
    <source>
        <strain evidence="7 8">UR159</strain>
    </source>
</reference>
<feature type="transmembrane region" description="Helical" evidence="5">
    <location>
        <begin position="140"/>
        <end position="166"/>
    </location>
</feature>